<feature type="compositionally biased region" description="Basic and acidic residues" evidence="1">
    <location>
        <begin position="413"/>
        <end position="423"/>
    </location>
</feature>
<dbReference type="GO" id="GO:0004843">
    <property type="term" value="F:cysteine-type deubiquitinase activity"/>
    <property type="evidence" value="ECO:0007669"/>
    <property type="project" value="InterPro"/>
</dbReference>
<dbReference type="STRING" id="286115.A0A507DJZ9"/>
<keyword evidence="4" id="KW-1185">Reference proteome</keyword>
<sequence>MHQHQPYMSESAPQQNIRRSARLGSPIPTPDPPYDNNAVCGEIFEESRSHLSRLKKNETSDTFFIDRVIRWRLPIGGFNDSRALPKLKLLSPKFKCFPYEWSCRFDLPKQSQLASFYIQLENAEELGYVPQSVMMEVSFRDVKNPGVHLISGKTKYSTFAEGKRQVLSSAACKWTLQDGISMGDNEADVICGIVDIIVAVRIYHSSECLPVYLPCDTTPAMAPLQRRVSSETPVSSGRPIWSKRLMSERRISSGRRISSEQKVSSEKKVSSGKKISSERKTSSERKLHRPALNALLKTSVLAPTVVAIPKTPLANSASSNDTGSLNHDTGAIIARTTTAKPGTQTRTRAASSASRSNNFTRSDSHVDGIKSESPSTYCPEDGGTDSSKIRSPYGPQGAAGRRKSQSGPSGHSSNDDTSGKPERSMTSAPVRHQPYERPSFKPSPVITPLVSTRRESPLRRRHRYVGLSNQGATCYMNSILQSLFFVVPFRDFIKIVATTPMKQFSDRLLVAIKALNKVFDDLKEAKEPVSTKTLTKSFGWDADFTFRQQDPQEFTRCLFEFLENGIKEAGEENIINQLFEGEMETRVECKHITYSSKRVEIFNDIQLDVGGCADLNASFGAFTAKEDLTGDNQYRADSFGLQDAVKFIRFRSLPPVLHLQLKRFHYDVQSDSMKKINSRHSFPIRLDLTPYMSAEAPSKHAQIYVLQGVLVHSGSISGGHYRAYLRPSVEDAWYEFDDENVYRTEFSQVQRNAAGGESSTRSAYMLIYVRESDFGTVLEPADAGKATGVTSPYAGKATGVTSPYAGKATGVTSPYAGKATGVTSPYAGKATGVTSPYVANKSNSARRGKSYNGAGSAGKRKGIDHNKLSLKGDNSDDSDSADDSPTKRVRLQDRLEAVRPKKHSNDQPALDTNGKIVPSSAIPTMDFDIAITGRNNKHQGRQGTCEEESTVAGASLQLAGDAVTSLADNAPVESEDASMPTLLRDTAQVMTKNRNPRVTTDTQHVVAQPPGIPEAKFVVSREST</sequence>
<dbReference type="PANTHER" id="PTHR24006">
    <property type="entry name" value="UBIQUITIN CARBOXYL-TERMINAL HYDROLASE"/>
    <property type="match status" value="1"/>
</dbReference>
<evidence type="ECO:0000256" key="1">
    <source>
        <dbReference type="SAM" id="MobiDB-lite"/>
    </source>
</evidence>
<protein>
    <recommendedName>
        <fullName evidence="2">USP domain-containing protein</fullName>
    </recommendedName>
</protein>
<dbReference type="PROSITE" id="PS00973">
    <property type="entry name" value="USP_2"/>
    <property type="match status" value="1"/>
</dbReference>
<dbReference type="GO" id="GO:0016579">
    <property type="term" value="P:protein deubiquitination"/>
    <property type="evidence" value="ECO:0007669"/>
    <property type="project" value="InterPro"/>
</dbReference>
<evidence type="ECO:0000313" key="4">
    <source>
        <dbReference type="Proteomes" id="UP000317494"/>
    </source>
</evidence>
<feature type="compositionally biased region" description="Polar residues" evidence="1">
    <location>
        <begin position="335"/>
        <end position="344"/>
    </location>
</feature>
<dbReference type="VEuPathDB" id="FungiDB:SeMB42_g01989"/>
<feature type="region of interest" description="Disordered" evidence="1">
    <location>
        <begin position="335"/>
        <end position="454"/>
    </location>
</feature>
<feature type="compositionally biased region" description="Basic and acidic residues" evidence="1">
    <location>
        <begin position="884"/>
        <end position="905"/>
    </location>
</feature>
<dbReference type="InterPro" id="IPR038765">
    <property type="entry name" value="Papain-like_cys_pep_sf"/>
</dbReference>
<feature type="region of interest" description="Disordered" evidence="1">
    <location>
        <begin position="251"/>
        <end position="290"/>
    </location>
</feature>
<dbReference type="PANTHER" id="PTHR24006:SF644">
    <property type="entry name" value="UBIQUITIN CARBOXYL-TERMINAL HYDROLASE 7"/>
    <property type="match status" value="1"/>
</dbReference>
<dbReference type="SUPFAM" id="SSF54001">
    <property type="entry name" value="Cysteine proteinases"/>
    <property type="match status" value="1"/>
</dbReference>
<dbReference type="Pfam" id="PF00443">
    <property type="entry name" value="UCH"/>
    <property type="match status" value="1"/>
</dbReference>
<dbReference type="Gene3D" id="3.90.70.10">
    <property type="entry name" value="Cysteine proteinases"/>
    <property type="match status" value="1"/>
</dbReference>
<evidence type="ECO:0000313" key="3">
    <source>
        <dbReference type="EMBL" id="TPX51210.1"/>
    </source>
</evidence>
<dbReference type="AlphaFoldDB" id="A0A507DJZ9"/>
<feature type="compositionally biased region" description="Basic and acidic residues" evidence="1">
    <location>
        <begin position="251"/>
        <end position="285"/>
    </location>
</feature>
<comment type="caution">
    <text evidence="3">The sequence shown here is derived from an EMBL/GenBank/DDBJ whole genome shotgun (WGS) entry which is preliminary data.</text>
</comment>
<feature type="domain" description="USP" evidence="2">
    <location>
        <begin position="465"/>
        <end position="771"/>
    </location>
</feature>
<dbReference type="InterPro" id="IPR018200">
    <property type="entry name" value="USP_CS"/>
</dbReference>
<accession>A0A507DJZ9</accession>
<feature type="region of interest" description="Disordered" evidence="1">
    <location>
        <begin position="785"/>
        <end position="919"/>
    </location>
</feature>
<proteinExistence type="predicted"/>
<dbReference type="GO" id="GO:0005829">
    <property type="term" value="C:cytosol"/>
    <property type="evidence" value="ECO:0007669"/>
    <property type="project" value="TreeGrafter"/>
</dbReference>
<evidence type="ECO:0000259" key="2">
    <source>
        <dbReference type="PROSITE" id="PS50235"/>
    </source>
</evidence>
<organism evidence="3 4">
    <name type="scientific">Synchytrium endobioticum</name>
    <dbReference type="NCBI Taxonomy" id="286115"/>
    <lineage>
        <taxon>Eukaryota</taxon>
        <taxon>Fungi</taxon>
        <taxon>Fungi incertae sedis</taxon>
        <taxon>Chytridiomycota</taxon>
        <taxon>Chytridiomycota incertae sedis</taxon>
        <taxon>Chytridiomycetes</taxon>
        <taxon>Synchytriales</taxon>
        <taxon>Synchytriaceae</taxon>
        <taxon>Synchytrium</taxon>
    </lineage>
</organism>
<feature type="compositionally biased region" description="Low complexity" evidence="1">
    <location>
        <begin position="345"/>
        <end position="361"/>
    </location>
</feature>
<dbReference type="InterPro" id="IPR001394">
    <property type="entry name" value="Peptidase_C19_UCH"/>
</dbReference>
<dbReference type="PROSITE" id="PS00972">
    <property type="entry name" value="USP_1"/>
    <property type="match status" value="1"/>
</dbReference>
<dbReference type="GO" id="GO:0005634">
    <property type="term" value="C:nucleus"/>
    <property type="evidence" value="ECO:0007669"/>
    <property type="project" value="TreeGrafter"/>
</dbReference>
<dbReference type="GO" id="GO:0031647">
    <property type="term" value="P:regulation of protein stability"/>
    <property type="evidence" value="ECO:0007669"/>
    <property type="project" value="TreeGrafter"/>
</dbReference>
<dbReference type="InterPro" id="IPR050164">
    <property type="entry name" value="Peptidase_C19"/>
</dbReference>
<dbReference type="EMBL" id="QEAN01000057">
    <property type="protein sequence ID" value="TPX51210.1"/>
    <property type="molecule type" value="Genomic_DNA"/>
</dbReference>
<dbReference type="InterPro" id="IPR028889">
    <property type="entry name" value="USP"/>
</dbReference>
<dbReference type="PROSITE" id="PS50235">
    <property type="entry name" value="USP_3"/>
    <property type="match status" value="1"/>
</dbReference>
<dbReference type="Proteomes" id="UP000317494">
    <property type="component" value="Unassembled WGS sequence"/>
</dbReference>
<reference evidence="3 4" key="1">
    <citation type="journal article" date="2019" name="Sci. Rep.">
        <title>Comparative genomics of chytrid fungi reveal insights into the obligate biotrophic and pathogenic lifestyle of Synchytrium endobioticum.</title>
        <authorList>
            <person name="van de Vossenberg B.T.L.H."/>
            <person name="Warris S."/>
            <person name="Nguyen H.D.T."/>
            <person name="van Gent-Pelzer M.P.E."/>
            <person name="Joly D.L."/>
            <person name="van de Geest H.C."/>
            <person name="Bonants P.J.M."/>
            <person name="Smith D.S."/>
            <person name="Levesque C.A."/>
            <person name="van der Lee T.A.J."/>
        </authorList>
    </citation>
    <scope>NUCLEOTIDE SEQUENCE [LARGE SCALE GENOMIC DNA]</scope>
    <source>
        <strain evidence="3 4">MB42</strain>
    </source>
</reference>
<gene>
    <name evidence="3" type="ORF">SeMB42_g01989</name>
</gene>
<name>A0A507DJZ9_9FUNG</name>